<accession>A0ACC2S4K1</accession>
<comment type="caution">
    <text evidence="1">The sequence shown here is derived from an EMBL/GenBank/DDBJ whole genome shotgun (WGS) entry which is preliminary data.</text>
</comment>
<gene>
    <name evidence="1" type="ORF">DSO57_1024452</name>
</gene>
<organism evidence="1 2">
    <name type="scientific">Entomophthora muscae</name>
    <dbReference type="NCBI Taxonomy" id="34485"/>
    <lineage>
        <taxon>Eukaryota</taxon>
        <taxon>Fungi</taxon>
        <taxon>Fungi incertae sedis</taxon>
        <taxon>Zoopagomycota</taxon>
        <taxon>Entomophthoromycotina</taxon>
        <taxon>Entomophthoromycetes</taxon>
        <taxon>Entomophthorales</taxon>
        <taxon>Entomophthoraceae</taxon>
        <taxon>Entomophthora</taxon>
    </lineage>
</organism>
<sequence>MVLNQQRISAKPLKEIDNLNAVIDKKWVKAGVAQIALENLDLPYLCPNNYDKKITHYTLFGNGSAQPTGHWNFSNYDAINSNSNAGPLTAENILTSQSDAAKSPPLPS</sequence>
<dbReference type="Proteomes" id="UP001165960">
    <property type="component" value="Unassembled WGS sequence"/>
</dbReference>
<evidence type="ECO:0000313" key="2">
    <source>
        <dbReference type="Proteomes" id="UP001165960"/>
    </source>
</evidence>
<keyword evidence="2" id="KW-1185">Reference proteome</keyword>
<name>A0ACC2S4K1_9FUNG</name>
<dbReference type="EMBL" id="QTSX02005812">
    <property type="protein sequence ID" value="KAJ9057244.1"/>
    <property type="molecule type" value="Genomic_DNA"/>
</dbReference>
<reference evidence="1" key="1">
    <citation type="submission" date="2022-04" db="EMBL/GenBank/DDBJ databases">
        <title>Genome of the entomopathogenic fungus Entomophthora muscae.</title>
        <authorList>
            <person name="Elya C."/>
            <person name="Lovett B.R."/>
            <person name="Lee E."/>
            <person name="Macias A.M."/>
            <person name="Hajek A.E."/>
            <person name="De Bivort B.L."/>
            <person name="Kasson M.T."/>
            <person name="De Fine Licht H.H."/>
            <person name="Stajich J.E."/>
        </authorList>
    </citation>
    <scope>NUCLEOTIDE SEQUENCE</scope>
    <source>
        <strain evidence="1">Berkeley</strain>
    </source>
</reference>
<protein>
    <submittedName>
        <fullName evidence="1">Uncharacterized protein</fullName>
    </submittedName>
</protein>
<proteinExistence type="predicted"/>
<evidence type="ECO:0000313" key="1">
    <source>
        <dbReference type="EMBL" id="KAJ9057244.1"/>
    </source>
</evidence>